<protein>
    <submittedName>
        <fullName evidence="1">Uncharacterized protein</fullName>
    </submittedName>
</protein>
<dbReference type="EMBL" id="JBBPBN010000017">
    <property type="protein sequence ID" value="KAK9019883.1"/>
    <property type="molecule type" value="Genomic_DNA"/>
</dbReference>
<dbReference type="Proteomes" id="UP001396334">
    <property type="component" value="Unassembled WGS sequence"/>
</dbReference>
<name>A0ABR2S4A5_9ROSI</name>
<sequence length="77" mass="8500">MEIIYHFLLYKPIRSNPLCFTEETNTLGFSFGFTFPEPVTMPRRNSGSCTFPEHPCASATALISPPLAYIPSAALST</sequence>
<organism evidence="1 2">
    <name type="scientific">Hibiscus sabdariffa</name>
    <name type="common">roselle</name>
    <dbReference type="NCBI Taxonomy" id="183260"/>
    <lineage>
        <taxon>Eukaryota</taxon>
        <taxon>Viridiplantae</taxon>
        <taxon>Streptophyta</taxon>
        <taxon>Embryophyta</taxon>
        <taxon>Tracheophyta</taxon>
        <taxon>Spermatophyta</taxon>
        <taxon>Magnoliopsida</taxon>
        <taxon>eudicotyledons</taxon>
        <taxon>Gunneridae</taxon>
        <taxon>Pentapetalae</taxon>
        <taxon>rosids</taxon>
        <taxon>malvids</taxon>
        <taxon>Malvales</taxon>
        <taxon>Malvaceae</taxon>
        <taxon>Malvoideae</taxon>
        <taxon>Hibiscus</taxon>
    </lineage>
</organism>
<reference evidence="1 2" key="1">
    <citation type="journal article" date="2024" name="G3 (Bethesda)">
        <title>Genome assembly of Hibiscus sabdariffa L. provides insights into metabolisms of medicinal natural products.</title>
        <authorList>
            <person name="Kim T."/>
        </authorList>
    </citation>
    <scope>NUCLEOTIDE SEQUENCE [LARGE SCALE GENOMIC DNA]</scope>
    <source>
        <strain evidence="1">TK-2024</strain>
        <tissue evidence="1">Old leaves</tissue>
    </source>
</reference>
<gene>
    <name evidence="1" type="ORF">V6N11_054390</name>
</gene>
<accession>A0ABR2S4A5</accession>
<keyword evidence="2" id="KW-1185">Reference proteome</keyword>
<comment type="caution">
    <text evidence="1">The sequence shown here is derived from an EMBL/GenBank/DDBJ whole genome shotgun (WGS) entry which is preliminary data.</text>
</comment>
<evidence type="ECO:0000313" key="1">
    <source>
        <dbReference type="EMBL" id="KAK9019883.1"/>
    </source>
</evidence>
<evidence type="ECO:0000313" key="2">
    <source>
        <dbReference type="Proteomes" id="UP001396334"/>
    </source>
</evidence>
<proteinExistence type="predicted"/>